<accession>A0ABN1HNG0</accession>
<reference evidence="1 2" key="1">
    <citation type="journal article" date="2019" name="Int. J. Syst. Evol. Microbiol.">
        <title>The Global Catalogue of Microorganisms (GCM) 10K type strain sequencing project: providing services to taxonomists for standard genome sequencing and annotation.</title>
        <authorList>
            <consortium name="The Broad Institute Genomics Platform"/>
            <consortium name="The Broad Institute Genome Sequencing Center for Infectious Disease"/>
            <person name="Wu L."/>
            <person name="Ma J."/>
        </authorList>
    </citation>
    <scope>NUCLEOTIDE SEQUENCE [LARGE SCALE GENOMIC DNA]</scope>
    <source>
        <strain evidence="1 2">JCM 14603</strain>
    </source>
</reference>
<keyword evidence="2" id="KW-1185">Reference proteome</keyword>
<organism evidence="1 2">
    <name type="scientific">Sphingomonas insulae</name>
    <dbReference type="NCBI Taxonomy" id="424800"/>
    <lineage>
        <taxon>Bacteria</taxon>
        <taxon>Pseudomonadati</taxon>
        <taxon>Pseudomonadota</taxon>
        <taxon>Alphaproteobacteria</taxon>
        <taxon>Sphingomonadales</taxon>
        <taxon>Sphingomonadaceae</taxon>
        <taxon>Sphingomonas</taxon>
    </lineage>
</organism>
<dbReference type="EMBL" id="BAAAES010000004">
    <property type="protein sequence ID" value="GAA0660389.1"/>
    <property type="molecule type" value="Genomic_DNA"/>
</dbReference>
<sequence>MYNLIAFVLVQAATISSPPLQGSNTLARRDGIVLKSLSPVRSTAKAPVAFAAGDMRDPEAILRLHKEGEAETLRLGIQSTVQPVTVDPGYGCRKDSQHPMGFELRNDKRLNGLMTTFRCRGFVLSVQSDDFSRALKVETSAGFSESEKVAIVNGGALTKRFGVSNDGIRDVTYIWIGKTIAHTLSLRSRTTDPVAMEVAGDHFIDVFTRK</sequence>
<name>A0ABN1HNG0_9SPHN</name>
<dbReference type="Proteomes" id="UP001500238">
    <property type="component" value="Unassembled WGS sequence"/>
</dbReference>
<protein>
    <recommendedName>
        <fullName evidence="3">DUF4892 domain-containing protein</fullName>
    </recommendedName>
</protein>
<evidence type="ECO:0000313" key="2">
    <source>
        <dbReference type="Proteomes" id="UP001500238"/>
    </source>
</evidence>
<proteinExistence type="predicted"/>
<comment type="caution">
    <text evidence="1">The sequence shown here is derived from an EMBL/GenBank/DDBJ whole genome shotgun (WGS) entry which is preliminary data.</text>
</comment>
<dbReference type="RefSeq" id="WP_163958037.1">
    <property type="nucleotide sequence ID" value="NZ_BAAAES010000004.1"/>
</dbReference>
<evidence type="ECO:0000313" key="1">
    <source>
        <dbReference type="EMBL" id="GAA0660389.1"/>
    </source>
</evidence>
<evidence type="ECO:0008006" key="3">
    <source>
        <dbReference type="Google" id="ProtNLM"/>
    </source>
</evidence>
<gene>
    <name evidence="1" type="ORF">GCM10009102_06190</name>
</gene>